<dbReference type="Proteomes" id="UP000265816">
    <property type="component" value="Unassembled WGS sequence"/>
</dbReference>
<reference evidence="1 2" key="1">
    <citation type="submission" date="2018-08" db="EMBL/GenBank/DDBJ databases">
        <title>Bacillus jemisoniae sp. nov., Bacillus chryseoplanitiae sp. nov., Bacillus resnikiae sp. nov., and Bacillus frankliniae sp. nov., isolated from Viking spacecraft and associated surfaces.</title>
        <authorList>
            <person name="Seuylemezian A."/>
            <person name="Vaishampayan P."/>
        </authorList>
    </citation>
    <scope>NUCLEOTIDE SEQUENCE [LARGE SCALE GENOMIC DNA]</scope>
    <source>
        <strain evidence="1 2">JJ-247</strain>
    </source>
</reference>
<gene>
    <name evidence="1" type="ORF">D1970_06485</name>
</gene>
<dbReference type="OrthoDB" id="2678531at2"/>
<evidence type="ECO:0008006" key="3">
    <source>
        <dbReference type="Google" id="ProtNLM"/>
    </source>
</evidence>
<proteinExistence type="predicted"/>
<organism evidence="1 2">
    <name type="scientific">Mesobacillus zeae</name>
    <dbReference type="NCBI Taxonomy" id="1917180"/>
    <lineage>
        <taxon>Bacteria</taxon>
        <taxon>Bacillati</taxon>
        <taxon>Bacillota</taxon>
        <taxon>Bacilli</taxon>
        <taxon>Bacillales</taxon>
        <taxon>Bacillaceae</taxon>
        <taxon>Mesobacillus</taxon>
    </lineage>
</organism>
<comment type="caution">
    <text evidence="1">The sequence shown here is derived from an EMBL/GenBank/DDBJ whole genome shotgun (WGS) entry which is preliminary data.</text>
</comment>
<dbReference type="EMBL" id="QWVT01000011">
    <property type="protein sequence ID" value="RID86890.1"/>
    <property type="molecule type" value="Genomic_DNA"/>
</dbReference>
<protein>
    <recommendedName>
        <fullName evidence="3">N-acetyltransferase domain-containing protein</fullName>
    </recommendedName>
</protein>
<sequence>MEKTVRAAEAADFERLESFLAEAQQGISLKEGSADYYSLLETHSGQLRACVGIEPSEGAGLIRSLVVQKGTSHEDVLLLLGRVLRIAKEKNLFRIFLVTDKQSASLFLQELGFRETTYEEANSFIGDLEHFKWVSNVDNSIIMKISI</sequence>
<dbReference type="InterPro" id="IPR016181">
    <property type="entry name" value="Acyl_CoA_acyltransferase"/>
</dbReference>
<dbReference type="SUPFAM" id="SSF55729">
    <property type="entry name" value="Acyl-CoA N-acyltransferases (Nat)"/>
    <property type="match status" value="1"/>
</dbReference>
<name>A0A398BGW6_9BACI</name>
<keyword evidence="2" id="KW-1185">Reference proteome</keyword>
<evidence type="ECO:0000313" key="1">
    <source>
        <dbReference type="EMBL" id="RID86890.1"/>
    </source>
</evidence>
<dbReference type="Gene3D" id="3.40.630.30">
    <property type="match status" value="1"/>
</dbReference>
<dbReference type="AlphaFoldDB" id="A0A398BGW6"/>
<evidence type="ECO:0000313" key="2">
    <source>
        <dbReference type="Proteomes" id="UP000265816"/>
    </source>
</evidence>
<accession>A0A398BGW6</accession>
<dbReference type="RefSeq" id="WP_119112069.1">
    <property type="nucleotide sequence ID" value="NZ_CBCSEO010000006.1"/>
</dbReference>